<accession>A0A2H4JAD8</accession>
<name>A0A2H4JAD8_9CAUD</name>
<protein>
    <submittedName>
        <fullName evidence="1">Uncharacterized protein</fullName>
    </submittedName>
</protein>
<organism evidence="1">
    <name type="scientific">uncultured Caudovirales phage</name>
    <dbReference type="NCBI Taxonomy" id="2100421"/>
    <lineage>
        <taxon>Viruses</taxon>
        <taxon>Duplodnaviria</taxon>
        <taxon>Heunggongvirae</taxon>
        <taxon>Uroviricota</taxon>
        <taxon>Caudoviricetes</taxon>
        <taxon>Peduoviridae</taxon>
        <taxon>Maltschvirus</taxon>
        <taxon>Maltschvirus maltsch</taxon>
    </lineage>
</organism>
<gene>
    <name evidence="1" type="ORF">3S15_29</name>
</gene>
<dbReference type="EMBL" id="MF417945">
    <property type="protein sequence ID" value="ASN72215.1"/>
    <property type="molecule type" value="Genomic_DNA"/>
</dbReference>
<sequence length="58" mass="6258">MRPARSLQPLPSGEVLLSTVAATVAGNYTACHSNAAQLEQLQAYVRDREKVFSTESPP</sequence>
<evidence type="ECO:0000313" key="1">
    <source>
        <dbReference type="EMBL" id="ASN72215.1"/>
    </source>
</evidence>
<reference evidence="1" key="1">
    <citation type="submission" date="2017-06" db="EMBL/GenBank/DDBJ databases">
        <title>Novel phages from South African skin metaviromes.</title>
        <authorList>
            <person name="van Zyl L.J."/>
            <person name="Abrahams Y."/>
            <person name="Stander E.A."/>
            <person name="Kirby B.M."/>
            <person name="Clavaud C."/>
            <person name="Farcet C."/>
            <person name="Breton L."/>
            <person name="Trindade M.I."/>
        </authorList>
    </citation>
    <scope>NUCLEOTIDE SEQUENCE</scope>
</reference>
<proteinExistence type="predicted"/>